<name>G0R355_ICHMU</name>
<evidence type="ECO:0000313" key="10">
    <source>
        <dbReference type="EMBL" id="EGR28104.1"/>
    </source>
</evidence>
<dbReference type="AlphaFoldDB" id="G0R355"/>
<dbReference type="OrthoDB" id="429119at2759"/>
<dbReference type="InterPro" id="IPR008805">
    <property type="entry name" value="RIB43A"/>
</dbReference>
<sequence>EITKMRTHLEKTLLDKHRRWEINCKEFNPQQMKEKFDNERAKNDIEQEQSKHHINYCMTNQFQTESSQTCQSSLAKHRVIPYHWKGMNDYQRREVILQQDQQRKENEMLKKIELDYEKAYALQTEHNRFMLINLERHKNRQHKQNMNDIKEWNLQKAKEQKIKLKHMYD</sequence>
<comment type="subcellular location">
    <subcellularLocation>
        <location evidence="1">Cytoplasm</location>
        <location evidence="1">Cytoskeleton</location>
        <location evidence="1">Flagellum axoneme</location>
    </subcellularLocation>
</comment>
<dbReference type="Proteomes" id="UP000008983">
    <property type="component" value="Unassembled WGS sequence"/>
</dbReference>
<accession>G0R355</accession>
<evidence type="ECO:0000313" key="11">
    <source>
        <dbReference type="Proteomes" id="UP000008983"/>
    </source>
</evidence>
<dbReference type="RefSeq" id="XP_004027449.1">
    <property type="nucleotide sequence ID" value="XM_004027400.1"/>
</dbReference>
<keyword evidence="11" id="KW-1185">Reference proteome</keyword>
<evidence type="ECO:0000256" key="2">
    <source>
        <dbReference type="ARBA" id="ARBA00006875"/>
    </source>
</evidence>
<evidence type="ECO:0000256" key="5">
    <source>
        <dbReference type="ARBA" id="ARBA00023054"/>
    </source>
</evidence>
<organism evidence="10 11">
    <name type="scientific">Ichthyophthirius multifiliis</name>
    <name type="common">White spot disease agent</name>
    <name type="synonym">Ich</name>
    <dbReference type="NCBI Taxonomy" id="5932"/>
    <lineage>
        <taxon>Eukaryota</taxon>
        <taxon>Sar</taxon>
        <taxon>Alveolata</taxon>
        <taxon>Ciliophora</taxon>
        <taxon>Intramacronucleata</taxon>
        <taxon>Oligohymenophorea</taxon>
        <taxon>Hymenostomatida</taxon>
        <taxon>Ophryoglenina</taxon>
        <taxon>Ichthyophthirius</taxon>
    </lineage>
</organism>
<evidence type="ECO:0000256" key="7">
    <source>
        <dbReference type="ARBA" id="ARBA00023212"/>
    </source>
</evidence>
<dbReference type="InParanoid" id="G0R355"/>
<comment type="similarity">
    <text evidence="2">Belongs to the RIB43A family.</text>
</comment>
<keyword evidence="4" id="KW-0282">Flagellum</keyword>
<dbReference type="PANTHER" id="PTHR14517:SF6">
    <property type="entry name" value="RE41410P"/>
    <property type="match status" value="1"/>
</dbReference>
<keyword evidence="5" id="KW-0175">Coiled coil</keyword>
<evidence type="ECO:0000256" key="6">
    <source>
        <dbReference type="ARBA" id="ARBA00023069"/>
    </source>
</evidence>
<dbReference type="EMBL" id="GL984292">
    <property type="protein sequence ID" value="EGR28104.1"/>
    <property type="molecule type" value="Genomic_DNA"/>
</dbReference>
<reference evidence="10 11" key="1">
    <citation type="submission" date="2011-07" db="EMBL/GenBank/DDBJ databases">
        <authorList>
            <person name="Coyne R."/>
            <person name="Brami D."/>
            <person name="Johnson J."/>
            <person name="Hostetler J."/>
            <person name="Hannick L."/>
            <person name="Clark T."/>
            <person name="Cassidy-Hanley D."/>
            <person name="Inman J."/>
        </authorList>
    </citation>
    <scope>NUCLEOTIDE SEQUENCE [LARGE SCALE GENOMIC DNA]</scope>
    <source>
        <strain evidence="10 11">G5</strain>
    </source>
</reference>
<keyword evidence="7" id="KW-0206">Cytoskeleton</keyword>
<keyword evidence="3" id="KW-0963">Cytoplasm</keyword>
<evidence type="ECO:0000256" key="1">
    <source>
        <dbReference type="ARBA" id="ARBA00004611"/>
    </source>
</evidence>
<protein>
    <submittedName>
        <fullName evidence="10">Protofilament ribbon, putative</fullName>
    </submittedName>
</protein>
<gene>
    <name evidence="10" type="ORF">IMG5_183260</name>
</gene>
<dbReference type="Pfam" id="PF05914">
    <property type="entry name" value="RIB43A"/>
    <property type="match status" value="1"/>
</dbReference>
<keyword evidence="8" id="KW-0966">Cell projection</keyword>
<dbReference type="GeneID" id="14904178"/>
<dbReference type="eggNOG" id="ENOG502RMX5">
    <property type="taxonomic scope" value="Eukaryota"/>
</dbReference>
<dbReference type="PANTHER" id="PTHR14517">
    <property type="entry name" value="RIB43A-RELATED"/>
    <property type="match status" value="1"/>
</dbReference>
<evidence type="ECO:0000256" key="9">
    <source>
        <dbReference type="ARBA" id="ARBA00046435"/>
    </source>
</evidence>
<dbReference type="STRING" id="857967.G0R355"/>
<proteinExistence type="inferred from homology"/>
<feature type="non-terminal residue" evidence="10">
    <location>
        <position position="1"/>
    </location>
</feature>
<comment type="subunit">
    <text evidence="9">Microtubule inner protein component of sperm flagellar doublet microtubules.</text>
</comment>
<keyword evidence="6" id="KW-0969">Cilium</keyword>
<evidence type="ECO:0000256" key="8">
    <source>
        <dbReference type="ARBA" id="ARBA00023273"/>
    </source>
</evidence>
<evidence type="ECO:0000256" key="4">
    <source>
        <dbReference type="ARBA" id="ARBA00022846"/>
    </source>
</evidence>
<evidence type="ECO:0000256" key="3">
    <source>
        <dbReference type="ARBA" id="ARBA00022490"/>
    </source>
</evidence>